<dbReference type="Proteomes" id="UP000305067">
    <property type="component" value="Unassembled WGS sequence"/>
</dbReference>
<sequence length="345" mass="37680">MSDTAPVDPGAGAPAAPAPCVVQDMTVIAGPYLLGHLLSFALFGTLCVQVYMYHLAFKKDPLYLRAVVYTLFAIEVTFQALETHMAWFSLGEGWGQLTHLFGFTKGSVAFTTLTGLAASIVHGFYAWRIVALSGRKWHRWALPIVVALLSAGQLSMTIYISAFLATNLNAGAAVILKESKDFITSWFILAVAADVIITVGMTTLLVTAKRKTSYSPTANKVGNLIKYTVETGLVTSFGALLVLILFLAFDDQSIYYYLIYYSLGKIYSNTLLATLNSRITFVTSSSQLGTGAEALRMNTRNGMWKDFASASRSPPTSNMDRVEIKTSTVVFNDSENDFQMKADRV</sequence>
<keyword evidence="1" id="KW-0812">Transmembrane</keyword>
<feature type="transmembrane region" description="Helical" evidence="1">
    <location>
        <begin position="108"/>
        <end position="128"/>
    </location>
</feature>
<evidence type="ECO:0000313" key="3">
    <source>
        <dbReference type="EMBL" id="TFK95714.1"/>
    </source>
</evidence>
<dbReference type="EMBL" id="ML178876">
    <property type="protein sequence ID" value="TFK95714.1"/>
    <property type="molecule type" value="Genomic_DNA"/>
</dbReference>
<organism evidence="3 4">
    <name type="scientific">Pterulicium gracile</name>
    <dbReference type="NCBI Taxonomy" id="1884261"/>
    <lineage>
        <taxon>Eukaryota</taxon>
        <taxon>Fungi</taxon>
        <taxon>Dikarya</taxon>
        <taxon>Basidiomycota</taxon>
        <taxon>Agaricomycotina</taxon>
        <taxon>Agaricomycetes</taxon>
        <taxon>Agaricomycetidae</taxon>
        <taxon>Agaricales</taxon>
        <taxon>Pleurotineae</taxon>
        <taxon>Pterulaceae</taxon>
        <taxon>Pterulicium</taxon>
    </lineage>
</organism>
<dbReference type="InterPro" id="IPR045339">
    <property type="entry name" value="DUF6534"/>
</dbReference>
<evidence type="ECO:0000259" key="2">
    <source>
        <dbReference type="Pfam" id="PF20152"/>
    </source>
</evidence>
<keyword evidence="1" id="KW-1133">Transmembrane helix</keyword>
<dbReference type="Pfam" id="PF20152">
    <property type="entry name" value="DUF6534"/>
    <property type="match status" value="1"/>
</dbReference>
<reference evidence="3 4" key="1">
    <citation type="journal article" date="2019" name="Nat. Ecol. Evol.">
        <title>Megaphylogeny resolves global patterns of mushroom evolution.</title>
        <authorList>
            <person name="Varga T."/>
            <person name="Krizsan K."/>
            <person name="Foldi C."/>
            <person name="Dima B."/>
            <person name="Sanchez-Garcia M."/>
            <person name="Sanchez-Ramirez S."/>
            <person name="Szollosi G.J."/>
            <person name="Szarkandi J.G."/>
            <person name="Papp V."/>
            <person name="Albert L."/>
            <person name="Andreopoulos W."/>
            <person name="Angelini C."/>
            <person name="Antonin V."/>
            <person name="Barry K.W."/>
            <person name="Bougher N.L."/>
            <person name="Buchanan P."/>
            <person name="Buyck B."/>
            <person name="Bense V."/>
            <person name="Catcheside P."/>
            <person name="Chovatia M."/>
            <person name="Cooper J."/>
            <person name="Damon W."/>
            <person name="Desjardin D."/>
            <person name="Finy P."/>
            <person name="Geml J."/>
            <person name="Haridas S."/>
            <person name="Hughes K."/>
            <person name="Justo A."/>
            <person name="Karasinski D."/>
            <person name="Kautmanova I."/>
            <person name="Kiss B."/>
            <person name="Kocsube S."/>
            <person name="Kotiranta H."/>
            <person name="LaButti K.M."/>
            <person name="Lechner B.E."/>
            <person name="Liimatainen K."/>
            <person name="Lipzen A."/>
            <person name="Lukacs Z."/>
            <person name="Mihaltcheva S."/>
            <person name="Morgado L.N."/>
            <person name="Niskanen T."/>
            <person name="Noordeloos M.E."/>
            <person name="Ohm R.A."/>
            <person name="Ortiz-Santana B."/>
            <person name="Ovrebo C."/>
            <person name="Racz N."/>
            <person name="Riley R."/>
            <person name="Savchenko A."/>
            <person name="Shiryaev A."/>
            <person name="Soop K."/>
            <person name="Spirin V."/>
            <person name="Szebenyi C."/>
            <person name="Tomsovsky M."/>
            <person name="Tulloss R.E."/>
            <person name="Uehling J."/>
            <person name="Grigoriev I.V."/>
            <person name="Vagvolgyi C."/>
            <person name="Papp T."/>
            <person name="Martin F.M."/>
            <person name="Miettinen O."/>
            <person name="Hibbett D.S."/>
            <person name="Nagy L.G."/>
        </authorList>
    </citation>
    <scope>NUCLEOTIDE SEQUENCE [LARGE SCALE GENOMIC DNA]</scope>
    <source>
        <strain evidence="3 4">CBS 309.79</strain>
    </source>
</reference>
<protein>
    <recommendedName>
        <fullName evidence="2">DUF6534 domain-containing protein</fullName>
    </recommendedName>
</protein>
<accession>A0A5C3Q0T5</accession>
<proteinExistence type="predicted"/>
<feature type="transmembrane region" description="Helical" evidence="1">
    <location>
        <begin position="254"/>
        <end position="275"/>
    </location>
</feature>
<feature type="domain" description="DUF6534" evidence="2">
    <location>
        <begin position="190"/>
        <end position="278"/>
    </location>
</feature>
<dbReference type="PANTHER" id="PTHR40465:SF1">
    <property type="entry name" value="DUF6534 DOMAIN-CONTAINING PROTEIN"/>
    <property type="match status" value="1"/>
</dbReference>
<feature type="transmembrane region" description="Helical" evidence="1">
    <location>
        <begin position="185"/>
        <end position="206"/>
    </location>
</feature>
<feature type="transmembrane region" description="Helical" evidence="1">
    <location>
        <begin position="227"/>
        <end position="248"/>
    </location>
</feature>
<dbReference type="OrthoDB" id="2681808at2759"/>
<feature type="transmembrane region" description="Helical" evidence="1">
    <location>
        <begin position="140"/>
        <end position="165"/>
    </location>
</feature>
<feature type="transmembrane region" description="Helical" evidence="1">
    <location>
        <begin position="33"/>
        <end position="54"/>
    </location>
</feature>
<dbReference type="AlphaFoldDB" id="A0A5C3Q0T5"/>
<feature type="transmembrane region" description="Helical" evidence="1">
    <location>
        <begin position="66"/>
        <end position="88"/>
    </location>
</feature>
<dbReference type="PANTHER" id="PTHR40465">
    <property type="entry name" value="CHROMOSOME 1, WHOLE GENOME SHOTGUN SEQUENCE"/>
    <property type="match status" value="1"/>
</dbReference>
<dbReference type="STRING" id="1884261.A0A5C3Q0T5"/>
<keyword evidence="4" id="KW-1185">Reference proteome</keyword>
<name>A0A5C3Q0T5_9AGAR</name>
<gene>
    <name evidence="3" type="ORF">BDV98DRAFT_577303</name>
</gene>
<evidence type="ECO:0000256" key="1">
    <source>
        <dbReference type="SAM" id="Phobius"/>
    </source>
</evidence>
<keyword evidence="1" id="KW-0472">Membrane</keyword>
<evidence type="ECO:0000313" key="4">
    <source>
        <dbReference type="Proteomes" id="UP000305067"/>
    </source>
</evidence>